<keyword evidence="4 5" id="KW-0732">Signal</keyword>
<accession>A0A1I7S667</accession>
<reference evidence="9" key="1">
    <citation type="submission" date="2016-11" db="UniProtKB">
        <authorList>
            <consortium name="WormBaseParasite"/>
        </authorList>
    </citation>
    <scope>IDENTIFICATION</scope>
</reference>
<dbReference type="EMBL" id="CAJFCV020000001">
    <property type="protein sequence ID" value="CAG9081047.1"/>
    <property type="molecule type" value="Genomic_DNA"/>
</dbReference>
<evidence type="ECO:0000256" key="4">
    <source>
        <dbReference type="ARBA" id="ARBA00022729"/>
    </source>
</evidence>
<organism evidence="7 9">
    <name type="scientific">Bursaphelenchus xylophilus</name>
    <name type="common">Pinewood nematode worm</name>
    <name type="synonym">Aphelenchoides xylophilus</name>
    <dbReference type="NCBI Taxonomy" id="6326"/>
    <lineage>
        <taxon>Eukaryota</taxon>
        <taxon>Metazoa</taxon>
        <taxon>Ecdysozoa</taxon>
        <taxon>Nematoda</taxon>
        <taxon>Chromadorea</taxon>
        <taxon>Rhabditida</taxon>
        <taxon>Tylenchina</taxon>
        <taxon>Tylenchomorpha</taxon>
        <taxon>Aphelenchoidea</taxon>
        <taxon>Aphelenchoididae</taxon>
        <taxon>Bursaphelenchus</taxon>
    </lineage>
</organism>
<dbReference type="GO" id="GO:0009986">
    <property type="term" value="C:cell surface"/>
    <property type="evidence" value="ECO:0007669"/>
    <property type="project" value="InterPro"/>
</dbReference>
<comment type="subcellular location">
    <subcellularLocation>
        <location evidence="1">Secreted</location>
    </subcellularLocation>
</comment>
<feature type="chain" id="PRO_5036308727" evidence="5">
    <location>
        <begin position="20"/>
        <end position="149"/>
    </location>
</feature>
<evidence type="ECO:0000256" key="2">
    <source>
        <dbReference type="ARBA" id="ARBA00010112"/>
    </source>
</evidence>
<keyword evidence="8" id="KW-1185">Reference proteome</keyword>
<keyword evidence="3" id="KW-0964">Secreted</keyword>
<evidence type="ECO:0000256" key="3">
    <source>
        <dbReference type="ARBA" id="ARBA00022525"/>
    </source>
</evidence>
<dbReference type="EMBL" id="CAJFDI010000001">
    <property type="protein sequence ID" value="CAD5208326.1"/>
    <property type="molecule type" value="Genomic_DNA"/>
</dbReference>
<comment type="similarity">
    <text evidence="2">Belongs to the nematode transthyretin-like family.</text>
</comment>
<dbReference type="WBParaSite" id="BXY_0850300.1">
    <property type="protein sequence ID" value="BXY_0850300.1"/>
    <property type="gene ID" value="BXY_0850300"/>
</dbReference>
<dbReference type="SMR" id="A0A1I7S667"/>
<evidence type="ECO:0000256" key="5">
    <source>
        <dbReference type="SAM" id="SignalP"/>
    </source>
</evidence>
<evidence type="ECO:0000313" key="8">
    <source>
        <dbReference type="Proteomes" id="UP000659654"/>
    </source>
</evidence>
<evidence type="ECO:0000256" key="1">
    <source>
        <dbReference type="ARBA" id="ARBA00004613"/>
    </source>
</evidence>
<dbReference type="GO" id="GO:0005576">
    <property type="term" value="C:extracellular region"/>
    <property type="evidence" value="ECO:0007669"/>
    <property type="project" value="UniProtKB-SubCell"/>
</dbReference>
<dbReference type="InterPro" id="IPR001534">
    <property type="entry name" value="Transthyretin-like"/>
</dbReference>
<dbReference type="Proteomes" id="UP000659654">
    <property type="component" value="Unassembled WGS sequence"/>
</dbReference>
<dbReference type="Pfam" id="PF01060">
    <property type="entry name" value="TTR-52"/>
    <property type="match status" value="1"/>
</dbReference>
<evidence type="ECO:0000313" key="6">
    <source>
        <dbReference type="EMBL" id="CAD5208326.1"/>
    </source>
</evidence>
<dbReference type="Gene3D" id="2.60.40.3330">
    <property type="match status" value="1"/>
</dbReference>
<dbReference type="PANTHER" id="PTHR21700:SF5">
    <property type="entry name" value="TRANSTHYRETIN-RELATED FAMILY DOMAIN"/>
    <property type="match status" value="1"/>
</dbReference>
<evidence type="ECO:0000313" key="9">
    <source>
        <dbReference type="WBParaSite" id="BXY_0850300.1"/>
    </source>
</evidence>
<proteinExistence type="inferred from homology"/>
<gene>
    <name evidence="6" type="ORF">BXYJ_LOCUS562</name>
</gene>
<sequence>MVGYSILCSLLLLLPQSFGFGYQETEIYGKLTCGGKDLRGQNWVKIFLREDDGDGRSDLLDEGYATVNGTYHLKGGQFEWNGIEPYTVIAHSCGGKCRILTLHGPNHNPGNMDLLNKGDEAPANNACHEQKYSQDITEMVTPPWVPCNN</sequence>
<evidence type="ECO:0000313" key="7">
    <source>
        <dbReference type="Proteomes" id="UP000095284"/>
    </source>
</evidence>
<dbReference type="PANTHER" id="PTHR21700">
    <property type="entry name" value="TRANSTHYRETIN-LIKE FAMILY PROTEIN-RELATED"/>
    <property type="match status" value="1"/>
</dbReference>
<dbReference type="Proteomes" id="UP000095284">
    <property type="component" value="Unplaced"/>
</dbReference>
<dbReference type="AlphaFoldDB" id="A0A1I7S667"/>
<reference evidence="6" key="2">
    <citation type="submission" date="2020-09" db="EMBL/GenBank/DDBJ databases">
        <authorList>
            <person name="Kikuchi T."/>
        </authorList>
    </citation>
    <scope>NUCLEOTIDE SEQUENCE</scope>
    <source>
        <strain evidence="6">Ka4C1</strain>
    </source>
</reference>
<protein>
    <submittedName>
        <fullName evidence="6">(pine wood nematode) hypothetical protein</fullName>
    </submittedName>
</protein>
<dbReference type="Proteomes" id="UP000582659">
    <property type="component" value="Unassembled WGS sequence"/>
</dbReference>
<dbReference type="InterPro" id="IPR038479">
    <property type="entry name" value="Transthyretin-like_sf"/>
</dbReference>
<name>A0A1I7S667_BURXY</name>
<feature type="signal peptide" evidence="5">
    <location>
        <begin position="1"/>
        <end position="19"/>
    </location>
</feature>